<keyword evidence="1" id="KW-0812">Transmembrane</keyword>
<accession>A0A4R6V2U7</accession>
<organism evidence="2 3">
    <name type="scientific">Permianibacter aggregans</name>
    <dbReference type="NCBI Taxonomy" id="1510150"/>
    <lineage>
        <taxon>Bacteria</taxon>
        <taxon>Pseudomonadati</taxon>
        <taxon>Pseudomonadota</taxon>
        <taxon>Gammaproteobacteria</taxon>
        <taxon>Pseudomonadales</taxon>
        <taxon>Pseudomonadaceae</taxon>
        <taxon>Permianibacter</taxon>
    </lineage>
</organism>
<proteinExistence type="predicted"/>
<reference evidence="2 3" key="1">
    <citation type="submission" date="2019-03" db="EMBL/GenBank/DDBJ databases">
        <title>Genomic Encyclopedia of Type Strains, Phase IV (KMG-IV): sequencing the most valuable type-strain genomes for metagenomic binning, comparative biology and taxonomic classification.</title>
        <authorList>
            <person name="Goeker M."/>
        </authorList>
    </citation>
    <scope>NUCLEOTIDE SEQUENCE [LARGE SCALE GENOMIC DNA]</scope>
    <source>
        <strain evidence="2 3">DSM 103792</strain>
    </source>
</reference>
<evidence type="ECO:0000256" key="1">
    <source>
        <dbReference type="SAM" id="Phobius"/>
    </source>
</evidence>
<gene>
    <name evidence="2" type="ORF">EV696_102125</name>
</gene>
<evidence type="ECO:0000313" key="2">
    <source>
        <dbReference type="EMBL" id="TDQ50444.1"/>
    </source>
</evidence>
<dbReference type="EMBL" id="SNYM01000002">
    <property type="protein sequence ID" value="TDQ50444.1"/>
    <property type="molecule type" value="Genomic_DNA"/>
</dbReference>
<name>A0A4R6V2U7_9GAMM</name>
<protein>
    <submittedName>
        <fullName evidence="2">MSHA biogenesis protein MshP</fullName>
    </submittedName>
</protein>
<dbReference type="AlphaFoldDB" id="A0A4R6V2U7"/>
<keyword evidence="1" id="KW-1133">Transmembrane helix</keyword>
<sequence>MYREAQQSMTLVSPPVAWSRMSGFSLPAAMFILVVLALLAAAVYRTVAISNSSVALEMLSARAFLAAESGAQATMMQLFPTNGAPASCGMPSWNLTGSGFNNCTVQVRCNTTTADSVTVYAISSVGRCQAGDLQASRTLEVLANES</sequence>
<keyword evidence="3" id="KW-1185">Reference proteome</keyword>
<keyword evidence="1" id="KW-0472">Membrane</keyword>
<comment type="caution">
    <text evidence="2">The sequence shown here is derived from an EMBL/GenBank/DDBJ whole genome shotgun (WGS) entry which is preliminary data.</text>
</comment>
<dbReference type="Proteomes" id="UP000295375">
    <property type="component" value="Unassembled WGS sequence"/>
</dbReference>
<feature type="transmembrane region" description="Helical" evidence="1">
    <location>
        <begin position="24"/>
        <end position="44"/>
    </location>
</feature>
<evidence type="ECO:0000313" key="3">
    <source>
        <dbReference type="Proteomes" id="UP000295375"/>
    </source>
</evidence>